<dbReference type="EMBL" id="CAJPDR010000453">
    <property type="protein sequence ID" value="CAF9936767.1"/>
    <property type="molecule type" value="Genomic_DNA"/>
</dbReference>
<evidence type="ECO:0000313" key="3">
    <source>
        <dbReference type="EMBL" id="CAF9936767.1"/>
    </source>
</evidence>
<dbReference type="GO" id="GO:0016616">
    <property type="term" value="F:oxidoreductase activity, acting on the CH-OH group of donors, NAD or NADP as acceptor"/>
    <property type="evidence" value="ECO:0007669"/>
    <property type="project" value="UniProtKB-ARBA"/>
</dbReference>
<reference evidence="3" key="1">
    <citation type="submission" date="2021-03" db="EMBL/GenBank/DDBJ databases">
        <authorList>
            <person name="Tagirdzhanova G."/>
        </authorList>
    </citation>
    <scope>NUCLEOTIDE SEQUENCE</scope>
</reference>
<dbReference type="PANTHER" id="PTHR43008:SF8">
    <property type="entry name" value="BENZIL REDUCTASE ((S)-BENZOIN FORMING) IRC24"/>
    <property type="match status" value="1"/>
</dbReference>
<keyword evidence="2" id="KW-0560">Oxidoreductase</keyword>
<gene>
    <name evidence="3" type="ORF">ALECFALPRED_006974</name>
</gene>
<protein>
    <submittedName>
        <fullName evidence="3">Uncharacterized protein</fullName>
    </submittedName>
</protein>
<dbReference type="PANTHER" id="PTHR43008">
    <property type="entry name" value="BENZIL REDUCTASE"/>
    <property type="match status" value="1"/>
</dbReference>
<proteinExistence type="inferred from homology"/>
<dbReference type="InterPro" id="IPR002347">
    <property type="entry name" value="SDR_fam"/>
</dbReference>
<dbReference type="OrthoDB" id="1933717at2759"/>
<evidence type="ECO:0000313" key="4">
    <source>
        <dbReference type="Proteomes" id="UP000664203"/>
    </source>
</evidence>
<organism evidence="3 4">
    <name type="scientific">Alectoria fallacina</name>
    <dbReference type="NCBI Taxonomy" id="1903189"/>
    <lineage>
        <taxon>Eukaryota</taxon>
        <taxon>Fungi</taxon>
        <taxon>Dikarya</taxon>
        <taxon>Ascomycota</taxon>
        <taxon>Pezizomycotina</taxon>
        <taxon>Lecanoromycetes</taxon>
        <taxon>OSLEUM clade</taxon>
        <taxon>Lecanoromycetidae</taxon>
        <taxon>Lecanorales</taxon>
        <taxon>Lecanorineae</taxon>
        <taxon>Parmeliaceae</taxon>
        <taxon>Alectoria</taxon>
    </lineage>
</organism>
<name>A0A8H3G8Y2_9LECA</name>
<keyword evidence="4" id="KW-1185">Reference proteome</keyword>
<dbReference type="Gene3D" id="3.40.50.720">
    <property type="entry name" value="NAD(P)-binding Rossmann-like Domain"/>
    <property type="match status" value="1"/>
</dbReference>
<dbReference type="SUPFAM" id="SSF51735">
    <property type="entry name" value="NAD(P)-binding Rossmann-fold domains"/>
    <property type="match status" value="1"/>
</dbReference>
<comment type="caution">
    <text evidence="3">The sequence shown here is derived from an EMBL/GenBank/DDBJ whole genome shotgun (WGS) entry which is preliminary data.</text>
</comment>
<comment type="similarity">
    <text evidence="1">Belongs to the short-chain dehydrogenases/reductases (SDR) family.</text>
</comment>
<sequence length="141" mass="16138">MFRALSSFEKAYEVLFGRRSRVKAEQAANSVMKDFPSTRSRIWPVQVDIENDESIQCMFEEVQTKFGRLDAMVNNAGAQFDQHLLGWYLDDAPNMERLMDFNTVGTQIMTATFVPLLLKSNDPRILFMTSGNSTLKEAERS</sequence>
<dbReference type="InterPro" id="IPR036291">
    <property type="entry name" value="NAD(P)-bd_dom_sf"/>
</dbReference>
<dbReference type="GO" id="GO:0050664">
    <property type="term" value="F:oxidoreductase activity, acting on NAD(P)H, oxygen as acceptor"/>
    <property type="evidence" value="ECO:0007669"/>
    <property type="project" value="TreeGrafter"/>
</dbReference>
<dbReference type="AlphaFoldDB" id="A0A8H3G8Y2"/>
<evidence type="ECO:0000256" key="2">
    <source>
        <dbReference type="ARBA" id="ARBA00023002"/>
    </source>
</evidence>
<evidence type="ECO:0000256" key="1">
    <source>
        <dbReference type="ARBA" id="ARBA00006484"/>
    </source>
</evidence>
<accession>A0A8H3G8Y2</accession>
<dbReference type="Pfam" id="PF00106">
    <property type="entry name" value="adh_short"/>
    <property type="match status" value="1"/>
</dbReference>
<dbReference type="Proteomes" id="UP000664203">
    <property type="component" value="Unassembled WGS sequence"/>
</dbReference>